<comment type="function">
    <text evidence="5">Catalyzes the attachment of glutamate to tRNA(Glu) in a two-step reaction: glutamate is first activated by ATP to form Glu-AMP and then transferred to the acceptor end of tRNA(Glu).</text>
</comment>
<comment type="subcellular location">
    <subcellularLocation>
        <location evidence="5">Cytoplasm</location>
    </subcellularLocation>
</comment>
<protein>
    <recommendedName>
        <fullName evidence="5">Glutamate--tRNA ligase</fullName>
        <ecNumber evidence="5">6.1.1.17</ecNumber>
    </recommendedName>
    <alternativeName>
        <fullName evidence="5">Glutamyl-tRNA synthetase</fullName>
        <shortName evidence="5">GluRS</shortName>
    </alternativeName>
</protein>
<dbReference type="Pfam" id="PF00749">
    <property type="entry name" value="tRNA-synt_1c"/>
    <property type="match status" value="1"/>
</dbReference>
<dbReference type="PANTHER" id="PTHR43311">
    <property type="entry name" value="GLUTAMATE--TRNA LIGASE"/>
    <property type="match status" value="1"/>
</dbReference>
<comment type="similarity">
    <text evidence="5">Belongs to the class-I aminoacyl-tRNA synthetase family. Glutamate--tRNA ligase type 1 subfamily.</text>
</comment>
<dbReference type="InterPro" id="IPR033910">
    <property type="entry name" value="GluRS_core"/>
</dbReference>
<keyword evidence="5" id="KW-0963">Cytoplasm</keyword>
<keyword evidence="3 5" id="KW-0067">ATP-binding</keyword>
<dbReference type="CDD" id="cd00808">
    <property type="entry name" value="GluRS_core"/>
    <property type="match status" value="1"/>
</dbReference>
<dbReference type="HAMAP" id="MF_00022">
    <property type="entry name" value="Glu_tRNA_synth_type1"/>
    <property type="match status" value="1"/>
</dbReference>
<evidence type="ECO:0000256" key="6">
    <source>
        <dbReference type="RuleBase" id="RU363037"/>
    </source>
</evidence>
<comment type="caution">
    <text evidence="5">Lacks conserved residue(s) required for the propagation of feature annotation.</text>
</comment>
<dbReference type="EC" id="6.1.1.17" evidence="5"/>
<comment type="catalytic activity">
    <reaction evidence="5">
        <text>tRNA(Glu) + L-glutamate + ATP = L-glutamyl-tRNA(Glu) + AMP + diphosphate</text>
        <dbReference type="Rhea" id="RHEA:23540"/>
        <dbReference type="Rhea" id="RHEA-COMP:9663"/>
        <dbReference type="Rhea" id="RHEA-COMP:9680"/>
        <dbReference type="ChEBI" id="CHEBI:29985"/>
        <dbReference type="ChEBI" id="CHEBI:30616"/>
        <dbReference type="ChEBI" id="CHEBI:33019"/>
        <dbReference type="ChEBI" id="CHEBI:78442"/>
        <dbReference type="ChEBI" id="CHEBI:78520"/>
        <dbReference type="ChEBI" id="CHEBI:456215"/>
        <dbReference type="EC" id="6.1.1.17"/>
    </reaction>
</comment>
<keyword evidence="10" id="KW-1185">Reference proteome</keyword>
<gene>
    <name evidence="5" type="primary">gltX</name>
    <name evidence="9" type="ORF">KCG44_07135</name>
</gene>
<feature type="domain" description="Aminoacyl-tRNA synthetase class I anticodon-binding" evidence="8">
    <location>
        <begin position="339"/>
        <end position="470"/>
    </location>
</feature>
<dbReference type="PANTHER" id="PTHR43311:SF2">
    <property type="entry name" value="GLUTAMATE--TRNA LIGASE, MITOCHONDRIAL-RELATED"/>
    <property type="match status" value="1"/>
</dbReference>
<feature type="short sequence motif" description="'HIGH' region" evidence="5">
    <location>
        <begin position="16"/>
        <end position="26"/>
    </location>
</feature>
<evidence type="ECO:0000259" key="7">
    <source>
        <dbReference type="Pfam" id="PF00749"/>
    </source>
</evidence>
<keyword evidence="1 5" id="KW-0436">Ligase</keyword>
<dbReference type="InterPro" id="IPR020058">
    <property type="entry name" value="Glu/Gln-tRNA-synth_Ib_cat-dom"/>
</dbReference>
<dbReference type="InterPro" id="IPR045462">
    <property type="entry name" value="aa-tRNA-synth_I_cd-bd"/>
</dbReference>
<sequence length="473" mass="52389">MERGNASREIVTRFAPSPTGYLHIGGARTALFNYLFAKANGGRFTLRIEDTDKARSTDDAIAAILSGMRWLGLDWDGEEIYQSARADRHAEVADALLKKGAAYRCYATPEELTEMREVAKAEKRPIRYDGRWRDRDASEAPDGAPYTVRIKAPRDGETTIDDAVQGTVVVPNSELDDFILLRSDGTPTYMLAVVVDDHDMGVTHLIRGDDHLNNAFRQKVIIDAMGWALPTWAHVPLIHGSDGAKLSKRHGALGVEAYRDMGILPEALENYLLRLGWGHGDEDIVDRQRAIEIFELGDIGRNAARFDTKKLENLNAHYLREADDARLTGIVEPIICAALGRELTETDRELLLRTIPELKPRSKNINELADGALFLFRTRPLNLDEKAAGVLEKDAGVLLGKARQALSEADEWKTEPLGDRLRTLAEAEAVGLGKVAQPLRAALTGRTQSPGVFEVLELLGREESLARIDDRLS</sequence>
<evidence type="ECO:0000256" key="2">
    <source>
        <dbReference type="ARBA" id="ARBA00022741"/>
    </source>
</evidence>
<comment type="subunit">
    <text evidence="5">Monomer.</text>
</comment>
<evidence type="ECO:0000256" key="5">
    <source>
        <dbReference type="HAMAP-Rule" id="MF_00022"/>
    </source>
</evidence>
<organism evidence="9 10">
    <name type="scientific">Pacificimonas pallii</name>
    <dbReference type="NCBI Taxonomy" id="2827236"/>
    <lineage>
        <taxon>Bacteria</taxon>
        <taxon>Pseudomonadati</taxon>
        <taxon>Pseudomonadota</taxon>
        <taxon>Alphaproteobacteria</taxon>
        <taxon>Sphingomonadales</taxon>
        <taxon>Sphingosinicellaceae</taxon>
        <taxon>Pacificimonas</taxon>
    </lineage>
</organism>
<keyword evidence="4 5" id="KW-0030">Aminoacyl-tRNA synthetase</keyword>
<evidence type="ECO:0000313" key="9">
    <source>
        <dbReference type="EMBL" id="MBV7256557.1"/>
    </source>
</evidence>
<name>A0ABS6SDQ8_9SPHN</name>
<dbReference type="Proteomes" id="UP000722336">
    <property type="component" value="Unassembled WGS sequence"/>
</dbReference>
<dbReference type="GO" id="GO:0004818">
    <property type="term" value="F:glutamate-tRNA ligase activity"/>
    <property type="evidence" value="ECO:0007669"/>
    <property type="project" value="UniProtKB-EC"/>
</dbReference>
<comment type="caution">
    <text evidence="9">The sequence shown here is derived from an EMBL/GenBank/DDBJ whole genome shotgun (WGS) entry which is preliminary data.</text>
</comment>
<dbReference type="InterPro" id="IPR004527">
    <property type="entry name" value="Glu-tRNA-ligase_bac/mito"/>
</dbReference>
<feature type="binding site" evidence="5">
    <location>
        <position position="248"/>
    </location>
    <ligand>
        <name>ATP</name>
        <dbReference type="ChEBI" id="CHEBI:30616"/>
    </ligand>
</feature>
<dbReference type="Pfam" id="PF19269">
    <property type="entry name" value="Anticodon_2"/>
    <property type="match status" value="1"/>
</dbReference>
<evidence type="ECO:0000313" key="10">
    <source>
        <dbReference type="Proteomes" id="UP000722336"/>
    </source>
</evidence>
<dbReference type="EMBL" id="JAGSPA010000002">
    <property type="protein sequence ID" value="MBV7256557.1"/>
    <property type="molecule type" value="Genomic_DNA"/>
</dbReference>
<proteinExistence type="inferred from homology"/>
<keyword evidence="5 6" id="KW-0648">Protein biosynthesis</keyword>
<evidence type="ECO:0000256" key="3">
    <source>
        <dbReference type="ARBA" id="ARBA00022840"/>
    </source>
</evidence>
<dbReference type="RefSeq" id="WP_218445653.1">
    <property type="nucleotide sequence ID" value="NZ_JAGSPA010000002.1"/>
</dbReference>
<accession>A0ABS6SDQ8</accession>
<dbReference type="InterPro" id="IPR001412">
    <property type="entry name" value="aa-tRNA-synth_I_CS"/>
</dbReference>
<feature type="short sequence motif" description="'KMSKS' region" evidence="5">
    <location>
        <begin position="245"/>
        <end position="249"/>
    </location>
</feature>
<evidence type="ECO:0000256" key="1">
    <source>
        <dbReference type="ARBA" id="ARBA00022598"/>
    </source>
</evidence>
<dbReference type="PROSITE" id="PS00178">
    <property type="entry name" value="AA_TRNA_LIGASE_I"/>
    <property type="match status" value="1"/>
</dbReference>
<feature type="domain" description="Glutamyl/glutaminyl-tRNA synthetase class Ib catalytic" evidence="7">
    <location>
        <begin position="9"/>
        <end position="312"/>
    </location>
</feature>
<dbReference type="InterPro" id="IPR049940">
    <property type="entry name" value="GluQ/Sye"/>
</dbReference>
<reference evidence="9 10" key="1">
    <citation type="submission" date="2021-04" db="EMBL/GenBank/DDBJ databases">
        <authorList>
            <person name="Pira H."/>
            <person name="Risdian C."/>
            <person name="Wink J."/>
        </authorList>
    </citation>
    <scope>NUCLEOTIDE SEQUENCE [LARGE SCALE GENOMIC DNA]</scope>
    <source>
        <strain evidence="9 10">WHA3</strain>
    </source>
</reference>
<keyword evidence="2 5" id="KW-0547">Nucleotide-binding</keyword>
<dbReference type="NCBIfam" id="TIGR00464">
    <property type="entry name" value="gltX_bact"/>
    <property type="match status" value="1"/>
</dbReference>
<evidence type="ECO:0000256" key="4">
    <source>
        <dbReference type="ARBA" id="ARBA00023146"/>
    </source>
</evidence>
<evidence type="ECO:0000259" key="8">
    <source>
        <dbReference type="Pfam" id="PF19269"/>
    </source>
</evidence>